<dbReference type="Proteomes" id="UP001183824">
    <property type="component" value="Unassembled WGS sequence"/>
</dbReference>
<feature type="region of interest" description="Disordered" evidence="1">
    <location>
        <begin position="39"/>
        <end position="60"/>
    </location>
</feature>
<reference evidence="3" key="1">
    <citation type="submission" date="2023-07" db="EMBL/GenBank/DDBJ databases">
        <title>30 novel species of actinomycetes from the DSMZ collection.</title>
        <authorList>
            <person name="Nouioui I."/>
        </authorList>
    </citation>
    <scope>NUCLEOTIDE SEQUENCE [LARGE SCALE GENOMIC DNA]</scope>
    <source>
        <strain evidence="3">DSM 41640</strain>
    </source>
</reference>
<dbReference type="RefSeq" id="WP_311720700.1">
    <property type="nucleotide sequence ID" value="NZ_JAVREZ010000037.1"/>
</dbReference>
<accession>A0ABU2VSL4</accession>
<comment type="caution">
    <text evidence="2">The sequence shown here is derived from an EMBL/GenBank/DDBJ whole genome shotgun (WGS) entry which is preliminary data.</text>
</comment>
<sequence>MTIPLEPASPEHGLHLSQVAIYLRESRQILAAWDAYSDQHSDPDTHQPYDEDTYGQRQRQRDSDTLISFGRVYDHADELMHVAEQLLAQLPTSVRTRRQAWQVRELRDSTKGLYAVHDDWLAVRRALPASARPGTEAFEEPLAESYAEAWTYLDQWAIRGQALFAINALAQKRPKASAPALVTAPPVPKAAAASSAARRWCA</sequence>
<organism evidence="2 3">
    <name type="scientific">Streptomyces doebereineriae</name>
    <dbReference type="NCBI Taxonomy" id="3075528"/>
    <lineage>
        <taxon>Bacteria</taxon>
        <taxon>Bacillati</taxon>
        <taxon>Actinomycetota</taxon>
        <taxon>Actinomycetes</taxon>
        <taxon>Kitasatosporales</taxon>
        <taxon>Streptomycetaceae</taxon>
        <taxon>Streptomyces</taxon>
    </lineage>
</organism>
<protein>
    <submittedName>
        <fullName evidence="2">Uncharacterized protein</fullName>
    </submittedName>
</protein>
<feature type="compositionally biased region" description="Basic and acidic residues" evidence="1">
    <location>
        <begin position="39"/>
        <end position="49"/>
    </location>
</feature>
<evidence type="ECO:0000313" key="2">
    <source>
        <dbReference type="EMBL" id="MDT0488109.1"/>
    </source>
</evidence>
<proteinExistence type="predicted"/>
<evidence type="ECO:0000256" key="1">
    <source>
        <dbReference type="SAM" id="MobiDB-lite"/>
    </source>
</evidence>
<gene>
    <name evidence="2" type="ORF">RNB18_49515</name>
</gene>
<keyword evidence="3" id="KW-1185">Reference proteome</keyword>
<dbReference type="EMBL" id="JAVREZ010000037">
    <property type="protein sequence ID" value="MDT0488109.1"/>
    <property type="molecule type" value="Genomic_DNA"/>
</dbReference>
<name>A0ABU2VSL4_9ACTN</name>
<evidence type="ECO:0000313" key="3">
    <source>
        <dbReference type="Proteomes" id="UP001183824"/>
    </source>
</evidence>